<sequence length="62" mass="7220">MLHEKSKAKAKKTADIEEIRDQLRGTIGARHTDVMDEDNDDDDDDEVYMYPANMDLDERDAY</sequence>
<evidence type="ECO:0000313" key="2">
    <source>
        <dbReference type="EMBL" id="RVW35298.1"/>
    </source>
</evidence>
<dbReference type="Proteomes" id="UP000288805">
    <property type="component" value="Unassembled WGS sequence"/>
</dbReference>
<comment type="caution">
    <text evidence="2">The sequence shown here is derived from an EMBL/GenBank/DDBJ whole genome shotgun (WGS) entry which is preliminary data.</text>
</comment>
<organism evidence="2 4">
    <name type="scientific">Vitis vinifera</name>
    <name type="common">Grape</name>
    <dbReference type="NCBI Taxonomy" id="29760"/>
    <lineage>
        <taxon>Eukaryota</taxon>
        <taxon>Viridiplantae</taxon>
        <taxon>Streptophyta</taxon>
        <taxon>Embryophyta</taxon>
        <taxon>Tracheophyta</taxon>
        <taxon>Spermatophyta</taxon>
        <taxon>Magnoliopsida</taxon>
        <taxon>eudicotyledons</taxon>
        <taxon>Gunneridae</taxon>
        <taxon>Pentapetalae</taxon>
        <taxon>rosids</taxon>
        <taxon>Vitales</taxon>
        <taxon>Vitaceae</taxon>
        <taxon>Viteae</taxon>
        <taxon>Vitis</taxon>
    </lineage>
</organism>
<evidence type="ECO:0000256" key="1">
    <source>
        <dbReference type="SAM" id="MobiDB-lite"/>
    </source>
</evidence>
<reference evidence="2 4" key="1">
    <citation type="journal article" date="2018" name="PLoS Genet.">
        <title>Population sequencing reveals clonal diversity and ancestral inbreeding in the grapevine cultivar Chardonnay.</title>
        <authorList>
            <person name="Roach M.J."/>
            <person name="Johnson D.L."/>
            <person name="Bohlmann J."/>
            <person name="van Vuuren H.J."/>
            <person name="Jones S.J."/>
            <person name="Pretorius I.S."/>
            <person name="Schmidt S.A."/>
            <person name="Borneman A.R."/>
        </authorList>
    </citation>
    <scope>NUCLEOTIDE SEQUENCE [LARGE SCALE GENOMIC DNA]</scope>
    <source>
        <strain evidence="4">cv. Chardonnay</strain>
        <strain evidence="2">I10V1</strain>
        <tissue evidence="2">Leaf</tissue>
    </source>
</reference>
<evidence type="ECO:0000313" key="3">
    <source>
        <dbReference type="EMBL" id="RVW90765.1"/>
    </source>
</evidence>
<proteinExistence type="predicted"/>
<evidence type="ECO:0000313" key="4">
    <source>
        <dbReference type="Proteomes" id="UP000288805"/>
    </source>
</evidence>
<accession>A0A438DIP1</accession>
<dbReference type="EMBL" id="QGNW01001608">
    <property type="protein sequence ID" value="RVW35298.1"/>
    <property type="molecule type" value="Genomic_DNA"/>
</dbReference>
<gene>
    <name evidence="3" type="ORF">CK203_046416</name>
    <name evidence="2" type="ORF">CK203_098676</name>
</gene>
<feature type="region of interest" description="Disordered" evidence="1">
    <location>
        <begin position="27"/>
        <end position="62"/>
    </location>
</feature>
<dbReference type="EMBL" id="QGNW01000152">
    <property type="protein sequence ID" value="RVW90765.1"/>
    <property type="molecule type" value="Genomic_DNA"/>
</dbReference>
<protein>
    <submittedName>
        <fullName evidence="2">Uncharacterized protein</fullName>
    </submittedName>
</protein>
<dbReference type="AlphaFoldDB" id="A0A438DIP1"/>
<feature type="compositionally biased region" description="Acidic residues" evidence="1">
    <location>
        <begin position="35"/>
        <end position="47"/>
    </location>
</feature>
<name>A0A438DIP1_VITVI</name>